<protein>
    <recommendedName>
        <fullName evidence="3">Sulfotransferase domain-containing protein</fullName>
    </recommendedName>
</protein>
<evidence type="ECO:0000313" key="1">
    <source>
        <dbReference type="EMBL" id="WGL17291.1"/>
    </source>
</evidence>
<keyword evidence="2" id="KW-1185">Reference proteome</keyword>
<dbReference type="InterPro" id="IPR027417">
    <property type="entry name" value="P-loop_NTPase"/>
</dbReference>
<dbReference type="RefSeq" id="WP_280321137.1">
    <property type="nucleotide sequence ID" value="NZ_CP118605.1"/>
</dbReference>
<organism evidence="1 2">
    <name type="scientific">Microbulbifer bruguierae</name>
    <dbReference type="NCBI Taxonomy" id="3029061"/>
    <lineage>
        <taxon>Bacteria</taxon>
        <taxon>Pseudomonadati</taxon>
        <taxon>Pseudomonadota</taxon>
        <taxon>Gammaproteobacteria</taxon>
        <taxon>Cellvibrionales</taxon>
        <taxon>Microbulbiferaceae</taxon>
        <taxon>Microbulbifer</taxon>
    </lineage>
</organism>
<dbReference type="EMBL" id="CP118605">
    <property type="protein sequence ID" value="WGL17291.1"/>
    <property type="molecule type" value="Genomic_DNA"/>
</dbReference>
<sequence>MKLLLHIGTEKTATTTIQGALFENRELLRDNGFHFLQCAGSRNNIKIPYYCVNDDKYDDYLRNQGILNINDKEKFKIRFKKKLNHEIERIPRNISTVIISSEHFHSRTNTAEEIQKVRNLLSEYFSEIRIICYLREQSSTCESLFSTAIKCGETKSLQEIIEDCTPANIYYNYYNMLSNWSNAFGLDNLSVRIFDRSSLINENIVDDFFHQIDFERRANLVINKNLNESITPFGQSLGRAINIAFPKYHNNGLVNSTRRKLMGIVSRECKGKGEKISNENYEKIYDSFSESNKALNEKFFGRSGNCFEHRPIKIQDQHTDNQLNDDNLKTLVSVFSVLSGQNFGLLGEYADLFRDTALEVQYIDIEKAYKLMELAQTIRPNGPLINKKLTEYKIKIKK</sequence>
<dbReference type="SUPFAM" id="SSF52540">
    <property type="entry name" value="P-loop containing nucleoside triphosphate hydrolases"/>
    <property type="match status" value="1"/>
</dbReference>
<name>A0ABY8NEE2_9GAMM</name>
<evidence type="ECO:0008006" key="3">
    <source>
        <dbReference type="Google" id="ProtNLM"/>
    </source>
</evidence>
<proteinExistence type="predicted"/>
<evidence type="ECO:0000313" key="2">
    <source>
        <dbReference type="Proteomes" id="UP001236500"/>
    </source>
</evidence>
<dbReference type="Gene3D" id="3.40.50.300">
    <property type="entry name" value="P-loop containing nucleotide triphosphate hydrolases"/>
    <property type="match status" value="1"/>
</dbReference>
<dbReference type="Proteomes" id="UP001236500">
    <property type="component" value="Chromosome"/>
</dbReference>
<reference evidence="1 2" key="1">
    <citation type="submission" date="2023-02" db="EMBL/GenBank/DDBJ databases">
        <title>Description and genomic characterization of Microbulbifer bruguierae sp. nov., isolated from the sediment of mangrove plant Bruguiera sexangula.</title>
        <authorList>
            <person name="Long M."/>
        </authorList>
    </citation>
    <scope>NUCLEOTIDE SEQUENCE [LARGE SCALE GENOMIC DNA]</scope>
    <source>
        <strain evidence="1 2">H12</strain>
    </source>
</reference>
<gene>
    <name evidence="1" type="ORF">PVT68_03075</name>
</gene>
<accession>A0ABY8NEE2</accession>